<evidence type="ECO:0000256" key="10">
    <source>
        <dbReference type="SAM" id="Coils"/>
    </source>
</evidence>
<dbReference type="InterPro" id="IPR005467">
    <property type="entry name" value="His_kinase_dom"/>
</dbReference>
<evidence type="ECO:0000256" key="7">
    <source>
        <dbReference type="ARBA" id="ARBA00022777"/>
    </source>
</evidence>
<name>A0A7X5UYS9_9SPHN</name>
<proteinExistence type="predicted"/>
<keyword evidence="8 11" id="KW-1133">Transmembrane helix</keyword>
<feature type="transmembrane region" description="Helical" evidence="11">
    <location>
        <begin position="152"/>
        <end position="178"/>
    </location>
</feature>
<organism evidence="14 15">
    <name type="scientific">Sphingomonas leidyi</name>
    <dbReference type="NCBI Taxonomy" id="68569"/>
    <lineage>
        <taxon>Bacteria</taxon>
        <taxon>Pseudomonadati</taxon>
        <taxon>Pseudomonadota</taxon>
        <taxon>Alphaproteobacteria</taxon>
        <taxon>Sphingomonadales</taxon>
        <taxon>Sphingomonadaceae</taxon>
        <taxon>Sphingomonas</taxon>
    </lineage>
</organism>
<evidence type="ECO:0000259" key="12">
    <source>
        <dbReference type="PROSITE" id="PS50109"/>
    </source>
</evidence>
<dbReference type="SMART" id="SM00388">
    <property type="entry name" value="HisKA"/>
    <property type="match status" value="1"/>
</dbReference>
<comment type="caution">
    <text evidence="14">The sequence shown here is derived from an EMBL/GenBank/DDBJ whole genome shotgun (WGS) entry which is preliminary data.</text>
</comment>
<dbReference type="CDD" id="cd06225">
    <property type="entry name" value="HAMP"/>
    <property type="match status" value="1"/>
</dbReference>
<dbReference type="SUPFAM" id="SSF55874">
    <property type="entry name" value="ATPase domain of HSP90 chaperone/DNA topoisomerase II/histidine kinase"/>
    <property type="match status" value="1"/>
</dbReference>
<dbReference type="InterPro" id="IPR003594">
    <property type="entry name" value="HATPase_dom"/>
</dbReference>
<dbReference type="Gene3D" id="6.10.340.10">
    <property type="match status" value="1"/>
</dbReference>
<dbReference type="CDD" id="cd00082">
    <property type="entry name" value="HisKA"/>
    <property type="match status" value="1"/>
</dbReference>
<keyword evidence="5" id="KW-0808">Transferase</keyword>
<feature type="domain" description="HAMP" evidence="13">
    <location>
        <begin position="176"/>
        <end position="229"/>
    </location>
</feature>
<evidence type="ECO:0000256" key="6">
    <source>
        <dbReference type="ARBA" id="ARBA00022692"/>
    </source>
</evidence>
<comment type="subcellular location">
    <subcellularLocation>
        <location evidence="2">Membrane</location>
    </subcellularLocation>
</comment>
<dbReference type="PANTHER" id="PTHR45436">
    <property type="entry name" value="SENSOR HISTIDINE KINASE YKOH"/>
    <property type="match status" value="1"/>
</dbReference>
<dbReference type="EC" id="2.7.13.3" evidence="3"/>
<keyword evidence="7" id="KW-0418">Kinase</keyword>
<dbReference type="SUPFAM" id="SSF158472">
    <property type="entry name" value="HAMP domain-like"/>
    <property type="match status" value="1"/>
</dbReference>
<dbReference type="EMBL" id="JAASQV010000001">
    <property type="protein sequence ID" value="NIJ64186.1"/>
    <property type="molecule type" value="Genomic_DNA"/>
</dbReference>
<evidence type="ECO:0000256" key="1">
    <source>
        <dbReference type="ARBA" id="ARBA00000085"/>
    </source>
</evidence>
<dbReference type="PANTHER" id="PTHR45436:SF8">
    <property type="entry name" value="HISTIDINE KINASE"/>
    <property type="match status" value="1"/>
</dbReference>
<dbReference type="InterPro" id="IPR036890">
    <property type="entry name" value="HATPase_C_sf"/>
</dbReference>
<feature type="transmembrane region" description="Helical" evidence="11">
    <location>
        <begin position="12"/>
        <end position="34"/>
    </location>
</feature>
<dbReference type="GO" id="GO:0000155">
    <property type="term" value="F:phosphorelay sensor kinase activity"/>
    <property type="evidence" value="ECO:0007669"/>
    <property type="project" value="InterPro"/>
</dbReference>
<dbReference type="AlphaFoldDB" id="A0A7X5UYS9"/>
<sequence>MKPHLPRSTFGLAALASFALAIATILLGGIVYFVSHEALEQQLDHRIAAETGSLKAVAEQDGLGALAMAIARREDGHNTNGLGYMLFAGSGTKVAGRFDAALPRPGWHELLPFHDAREGANVAQALATPLQGGYMLVVAADRTPIDEIDRSILMIFSAAFGAMLLIGIVCAWGLGFVVRRRLGRIHATAEAIIDGDLSRRVDRDDVPNEFDRLAETLNRMLDRIASLLDNLQQVTTDVAHDLRTPLARQKQILETALETDLDADGYREAIRRAADSSEEILNIFTAMLRISEVETYQVREAFRPVDLSEVAERVADAFRASAEATGHEVALDVDAGATIAGDRHLLAQMCANLVENALRHTPSGTRIAICVQRQADAVCLVVADTGPGIPPAERARVLQRFVRLERSRSTPGHGLGLSLVAAIARAHFAAIELSDAAPGLRVVIRFDG</sequence>
<dbReference type="InterPro" id="IPR003660">
    <property type="entry name" value="HAMP_dom"/>
</dbReference>
<dbReference type="SMART" id="SM00387">
    <property type="entry name" value="HATPase_c"/>
    <property type="match status" value="1"/>
</dbReference>
<keyword evidence="10" id="KW-0175">Coiled coil</keyword>
<evidence type="ECO:0000256" key="2">
    <source>
        <dbReference type="ARBA" id="ARBA00004370"/>
    </source>
</evidence>
<gene>
    <name evidence="14" type="ORF">FHR20_001117</name>
</gene>
<evidence type="ECO:0000313" key="15">
    <source>
        <dbReference type="Proteomes" id="UP000564677"/>
    </source>
</evidence>
<dbReference type="PROSITE" id="PS50109">
    <property type="entry name" value="HIS_KIN"/>
    <property type="match status" value="1"/>
</dbReference>
<evidence type="ECO:0000313" key="14">
    <source>
        <dbReference type="EMBL" id="NIJ64186.1"/>
    </source>
</evidence>
<dbReference type="SUPFAM" id="SSF47384">
    <property type="entry name" value="Homodimeric domain of signal transducing histidine kinase"/>
    <property type="match status" value="1"/>
</dbReference>
<dbReference type="PROSITE" id="PS50885">
    <property type="entry name" value="HAMP"/>
    <property type="match status" value="1"/>
</dbReference>
<feature type="domain" description="Histidine kinase" evidence="12">
    <location>
        <begin position="237"/>
        <end position="448"/>
    </location>
</feature>
<evidence type="ECO:0000256" key="9">
    <source>
        <dbReference type="ARBA" id="ARBA00023012"/>
    </source>
</evidence>
<dbReference type="Gene3D" id="1.10.287.130">
    <property type="match status" value="1"/>
</dbReference>
<dbReference type="Pfam" id="PF00672">
    <property type="entry name" value="HAMP"/>
    <property type="match status" value="1"/>
</dbReference>
<dbReference type="Gene3D" id="3.30.565.10">
    <property type="entry name" value="Histidine kinase-like ATPase, C-terminal domain"/>
    <property type="match status" value="1"/>
</dbReference>
<evidence type="ECO:0000259" key="13">
    <source>
        <dbReference type="PROSITE" id="PS50885"/>
    </source>
</evidence>
<evidence type="ECO:0000256" key="3">
    <source>
        <dbReference type="ARBA" id="ARBA00012438"/>
    </source>
</evidence>
<comment type="catalytic activity">
    <reaction evidence="1">
        <text>ATP + protein L-histidine = ADP + protein N-phospho-L-histidine.</text>
        <dbReference type="EC" id="2.7.13.3"/>
    </reaction>
</comment>
<keyword evidence="15" id="KW-1185">Reference proteome</keyword>
<dbReference type="RefSeq" id="WP_167298576.1">
    <property type="nucleotide sequence ID" value="NZ_JAASQV010000001.1"/>
</dbReference>
<evidence type="ECO:0000256" key="11">
    <source>
        <dbReference type="SAM" id="Phobius"/>
    </source>
</evidence>
<reference evidence="14 15" key="1">
    <citation type="submission" date="2020-03" db="EMBL/GenBank/DDBJ databases">
        <title>Genomic Encyclopedia of Type Strains, Phase IV (KMG-IV): sequencing the most valuable type-strain genomes for metagenomic binning, comparative biology and taxonomic classification.</title>
        <authorList>
            <person name="Goeker M."/>
        </authorList>
    </citation>
    <scope>NUCLEOTIDE SEQUENCE [LARGE SCALE GENOMIC DNA]</scope>
    <source>
        <strain evidence="14 15">DSM 4733</strain>
    </source>
</reference>
<protein>
    <recommendedName>
        <fullName evidence="3">histidine kinase</fullName>
        <ecNumber evidence="3">2.7.13.3</ecNumber>
    </recommendedName>
</protein>
<keyword evidence="9" id="KW-0902">Two-component regulatory system</keyword>
<dbReference type="SMART" id="SM00304">
    <property type="entry name" value="HAMP"/>
    <property type="match status" value="1"/>
</dbReference>
<dbReference type="GO" id="GO:0005886">
    <property type="term" value="C:plasma membrane"/>
    <property type="evidence" value="ECO:0007669"/>
    <property type="project" value="TreeGrafter"/>
</dbReference>
<accession>A0A7X5UYS9</accession>
<evidence type="ECO:0000256" key="4">
    <source>
        <dbReference type="ARBA" id="ARBA00022553"/>
    </source>
</evidence>
<dbReference type="InterPro" id="IPR036097">
    <property type="entry name" value="HisK_dim/P_sf"/>
</dbReference>
<evidence type="ECO:0000256" key="5">
    <source>
        <dbReference type="ARBA" id="ARBA00022679"/>
    </source>
</evidence>
<dbReference type="Proteomes" id="UP000564677">
    <property type="component" value="Unassembled WGS sequence"/>
</dbReference>
<feature type="coiled-coil region" evidence="10">
    <location>
        <begin position="210"/>
        <end position="237"/>
    </location>
</feature>
<evidence type="ECO:0000256" key="8">
    <source>
        <dbReference type="ARBA" id="ARBA00022989"/>
    </source>
</evidence>
<dbReference type="InterPro" id="IPR050428">
    <property type="entry name" value="TCS_sensor_his_kinase"/>
</dbReference>
<keyword evidence="11" id="KW-0472">Membrane</keyword>
<dbReference type="InterPro" id="IPR003661">
    <property type="entry name" value="HisK_dim/P_dom"/>
</dbReference>
<dbReference type="Pfam" id="PF02518">
    <property type="entry name" value="HATPase_c"/>
    <property type="match status" value="1"/>
</dbReference>
<keyword evidence="4" id="KW-0597">Phosphoprotein</keyword>
<dbReference type="Pfam" id="PF00512">
    <property type="entry name" value="HisKA"/>
    <property type="match status" value="1"/>
</dbReference>
<keyword evidence="6 11" id="KW-0812">Transmembrane</keyword>